<protein>
    <submittedName>
        <fullName evidence="1">Uncharacterized protein</fullName>
    </submittedName>
</protein>
<proteinExistence type="predicted"/>
<evidence type="ECO:0000313" key="1">
    <source>
        <dbReference type="EMBL" id="SFK42903.1"/>
    </source>
</evidence>
<accession>A0A1I3ZFS7</accession>
<dbReference type="AlphaFoldDB" id="A0A1I3ZFS7"/>
<name>A0A1I3ZFS7_9BACL</name>
<dbReference type="Proteomes" id="UP000198915">
    <property type="component" value="Unassembled WGS sequence"/>
</dbReference>
<gene>
    <name evidence="1" type="ORF">SAMN05518846_11367</name>
</gene>
<sequence>MADITVTNNRIKYGKYPDVLARLYGAMNSYEGRFAVVTVQPGYEVVTESSPTHIGGGAHGSLHELDSLVPFLVTGTDTLPKTMRIVDIKDWILQLVNEKGK</sequence>
<evidence type="ECO:0000313" key="2">
    <source>
        <dbReference type="Proteomes" id="UP000198915"/>
    </source>
</evidence>
<dbReference type="EMBL" id="FORT01000013">
    <property type="protein sequence ID" value="SFK42903.1"/>
    <property type="molecule type" value="Genomic_DNA"/>
</dbReference>
<reference evidence="2" key="1">
    <citation type="submission" date="2016-10" db="EMBL/GenBank/DDBJ databases">
        <authorList>
            <person name="Varghese N."/>
            <person name="Submissions S."/>
        </authorList>
    </citation>
    <scope>NUCLEOTIDE SEQUENCE [LARGE SCALE GENOMIC DNA]</scope>
    <source>
        <strain evidence="2">OK042</strain>
    </source>
</reference>
<dbReference type="STRING" id="1884381.SAMN05518846_11367"/>
<keyword evidence="2" id="KW-1185">Reference proteome</keyword>
<organism evidence="1 2">
    <name type="scientific">Brevibacillus centrosporus</name>
    <dbReference type="NCBI Taxonomy" id="54910"/>
    <lineage>
        <taxon>Bacteria</taxon>
        <taxon>Bacillati</taxon>
        <taxon>Bacillota</taxon>
        <taxon>Bacilli</taxon>
        <taxon>Bacillales</taxon>
        <taxon>Paenibacillaceae</taxon>
        <taxon>Brevibacillus</taxon>
    </lineage>
</organism>